<dbReference type="RefSeq" id="WP_014600378.1">
    <property type="nucleotide sequence ID" value="NC_017544.1"/>
</dbReference>
<dbReference type="Gene3D" id="6.20.110.10">
    <property type="match status" value="1"/>
</dbReference>
<dbReference type="Proteomes" id="UP000001288">
    <property type="component" value="Chromosome"/>
</dbReference>
<proteinExistence type="predicted"/>
<dbReference type="InterPro" id="IPR010572">
    <property type="entry name" value="Tail_dom"/>
</dbReference>
<dbReference type="KEGG" id="lmt:LMRG_02372"/>
<evidence type="ECO:0000259" key="1">
    <source>
        <dbReference type="Pfam" id="PF06605"/>
    </source>
</evidence>
<dbReference type="AlphaFoldDB" id="A0A0H3GGZ3"/>
<organism evidence="3 4">
    <name type="scientific">Listeria monocytogenes serotype 1/2a (strain 10403S)</name>
    <dbReference type="NCBI Taxonomy" id="393133"/>
    <lineage>
        <taxon>Bacteria</taxon>
        <taxon>Bacillati</taxon>
        <taxon>Bacillota</taxon>
        <taxon>Bacilli</taxon>
        <taxon>Bacillales</taxon>
        <taxon>Listeriaceae</taxon>
        <taxon>Listeria</taxon>
    </lineage>
</organism>
<evidence type="ECO:0000313" key="4">
    <source>
        <dbReference type="Proteomes" id="UP000001288"/>
    </source>
</evidence>
<reference evidence="4" key="1">
    <citation type="submission" date="2010-04" db="EMBL/GenBank/DDBJ databases">
        <title>The genome sequence of Listeria monocytogenes strain 10403S.</title>
        <authorList>
            <consortium name="The Broad Institute Genome Sequencing Platform"/>
            <consortium name="The Broad Institute Genome Sequencing Center for Infectious Disease."/>
            <person name="Borowsky M."/>
            <person name="Borodovsky M."/>
            <person name="Young S.K."/>
            <person name="Zeng Q."/>
            <person name="Koehrsen M."/>
            <person name="Fitzgerald M."/>
            <person name="Wiedmann M."/>
            <person name="Swaminathan B."/>
            <person name="Lauer P."/>
            <person name="Portnoy D."/>
            <person name="Cossart P."/>
            <person name="Buchrieser C."/>
            <person name="Higgins D."/>
            <person name="Abouelleil A."/>
            <person name="Alvarado L."/>
            <person name="Arachchi H.M."/>
            <person name="Berlin A."/>
            <person name="Borenstein D."/>
            <person name="Brown A."/>
            <person name="Chapman S.B."/>
            <person name="Chen Z."/>
            <person name="Dunbar C.D."/>
            <person name="Engels R."/>
            <person name="Freedman E."/>
            <person name="Gearin G."/>
            <person name="Gellesch M."/>
            <person name="Goldberg J."/>
            <person name="Griggs A."/>
            <person name="Gujja S."/>
            <person name="Heilman E."/>
            <person name="Heiman D."/>
            <person name="Howarth C."/>
            <person name="Jen D."/>
            <person name="Larson L."/>
            <person name="Lui A."/>
            <person name="MacDonald J."/>
            <person name="Mehta T."/>
            <person name="Montmayeur A."/>
            <person name="Neiman D."/>
            <person name="Park D."/>
            <person name="Pearson M."/>
            <person name="Priest M."/>
            <person name="Richards J."/>
            <person name="Roberts A."/>
            <person name="Saif S."/>
            <person name="Shea T."/>
            <person name="Shenoy N."/>
            <person name="Sisk P."/>
            <person name="Stolte C."/>
            <person name="Sykes S."/>
            <person name="Walk T."/>
            <person name="White J."/>
            <person name="Yandava C."/>
            <person name="Haas B."/>
            <person name="Nusbaum C."/>
            <person name="Birren B."/>
        </authorList>
    </citation>
    <scope>NUCLEOTIDE SEQUENCE [LARGE SCALE GENOMIC DNA]</scope>
    <source>
        <strain evidence="4">10403S</strain>
    </source>
</reference>
<protein>
    <submittedName>
        <fullName evidence="3">Minor structural protein</fullName>
    </submittedName>
</protein>
<dbReference type="Pfam" id="PF18994">
    <property type="entry name" value="Prophage_tailD1"/>
    <property type="match status" value="1"/>
</dbReference>
<dbReference type="Gene3D" id="3.55.50.40">
    <property type="match status" value="1"/>
</dbReference>
<feature type="domain" description="Tail spike" evidence="1">
    <location>
        <begin position="91"/>
        <end position="338"/>
    </location>
</feature>
<dbReference type="HOGENOM" id="CLU_034921_0_0_9"/>
<name>A0A0H3GGZ3_LISM4</name>
<evidence type="ECO:0000259" key="2">
    <source>
        <dbReference type="Pfam" id="PF18994"/>
    </source>
</evidence>
<feature type="domain" description="Prophage endopeptidase tail N-terminal" evidence="2">
    <location>
        <begin position="4"/>
        <end position="89"/>
    </location>
</feature>
<dbReference type="Pfam" id="PF06605">
    <property type="entry name" value="Prophage_tail"/>
    <property type="match status" value="1"/>
</dbReference>
<dbReference type="EMBL" id="CP002002">
    <property type="protein sequence ID" value="AEO05140.1"/>
    <property type="molecule type" value="Genomic_DNA"/>
</dbReference>
<accession>A0A0H3GGZ3</accession>
<gene>
    <name evidence="3" type="ordered locus">LMRG_02372</name>
</gene>
<dbReference type="SMR" id="A0A0H3GGZ3"/>
<dbReference type="InterPro" id="IPR044051">
    <property type="entry name" value="Prophage_tail_N"/>
</dbReference>
<evidence type="ECO:0000313" key="3">
    <source>
        <dbReference type="EMBL" id="AEO05140.1"/>
    </source>
</evidence>
<sequence length="378" mass="43178">MDYVIIQSMDKEVEEILTDIDYGSFSYDYEKNTSRAISFTVNKTKQNAAIFDLVGNEAILTYQGQQFVIKKCTPKSIGGTISKQITAQHICYTVQDHVQYNVKSGRKKYSIQTVLEFALQDNVLGFSYEIQGSFPLVELEDLGNKNGLELVNLCLEEFGAILFADNKKLYFYDEKSWYVRTEKQFRYLYNTEEVSVDTNTDNLKTEIKCYGKQKENADKLTGDNKYMAVVTYTSPNEAIYGKRMANAKSDDKITNNDDLLIFAKKQILDVPETALTIAYKGKEPVSERDVWYFIHEPMGFETEVKVTKIKSSHPWSKKFQEIGFSNSRRDMVRIQTQIANQVKKASVDTNKINSFSSIAMNAYDSRILTEVVGVVDGD</sequence>